<name>A0A075AI84_OPIVI</name>
<sequence>MCELSCLLTKPSACHCKQVQSHFNPYTGIADKIASSLHNAGSFACDTALPGSPNYWISDRTVSLLKSRRNIPVLTNYQKSSESERASQP</sequence>
<organism evidence="1 2">
    <name type="scientific">Opisthorchis viverrini</name>
    <name type="common">Southeast Asian liver fluke</name>
    <dbReference type="NCBI Taxonomy" id="6198"/>
    <lineage>
        <taxon>Eukaryota</taxon>
        <taxon>Metazoa</taxon>
        <taxon>Spiralia</taxon>
        <taxon>Lophotrochozoa</taxon>
        <taxon>Platyhelminthes</taxon>
        <taxon>Trematoda</taxon>
        <taxon>Digenea</taxon>
        <taxon>Opisthorchiida</taxon>
        <taxon>Opisthorchiata</taxon>
        <taxon>Opisthorchiidae</taxon>
        <taxon>Opisthorchis</taxon>
    </lineage>
</organism>
<dbReference type="EMBL" id="KL596649">
    <property type="protein sequence ID" value="KER31189.1"/>
    <property type="molecule type" value="Genomic_DNA"/>
</dbReference>
<proteinExistence type="predicted"/>
<dbReference type="RefSeq" id="XP_009165041.1">
    <property type="nucleotide sequence ID" value="XM_009166777.1"/>
</dbReference>
<accession>A0A075AI84</accession>
<dbReference type="AlphaFoldDB" id="A0A075AI84"/>
<gene>
    <name evidence="1" type="ORF">T265_02514</name>
</gene>
<dbReference type="GeneID" id="20316702"/>
<dbReference type="KEGG" id="ovi:T265_02514"/>
<evidence type="ECO:0000313" key="1">
    <source>
        <dbReference type="EMBL" id="KER31189.1"/>
    </source>
</evidence>
<dbReference type="CTD" id="20316702"/>
<reference evidence="1 2" key="1">
    <citation type="submission" date="2013-11" db="EMBL/GenBank/DDBJ databases">
        <title>Opisthorchis viverrini - life in the bile duct.</title>
        <authorList>
            <person name="Young N.D."/>
            <person name="Nagarajan N."/>
            <person name="Lin S.J."/>
            <person name="Korhonen P.K."/>
            <person name="Jex A.R."/>
            <person name="Hall R.S."/>
            <person name="Safavi-Hemami H."/>
            <person name="Kaewkong W."/>
            <person name="Bertrand D."/>
            <person name="Gao S."/>
            <person name="Seet Q."/>
            <person name="Wongkham S."/>
            <person name="Teh B.T."/>
            <person name="Wongkham C."/>
            <person name="Intapan P.M."/>
            <person name="Maleewong W."/>
            <person name="Yang X."/>
            <person name="Hu M."/>
            <person name="Wang Z."/>
            <person name="Hofmann A."/>
            <person name="Sternberg P.W."/>
            <person name="Tan P."/>
            <person name="Wang J."/>
            <person name="Gasser R.B."/>
        </authorList>
    </citation>
    <scope>NUCLEOTIDE SEQUENCE [LARGE SCALE GENOMIC DNA]</scope>
</reference>
<keyword evidence="2" id="KW-1185">Reference proteome</keyword>
<dbReference type="Proteomes" id="UP000054324">
    <property type="component" value="Unassembled WGS sequence"/>
</dbReference>
<protein>
    <submittedName>
        <fullName evidence="1">Uncharacterized protein</fullName>
    </submittedName>
</protein>
<evidence type="ECO:0000313" key="2">
    <source>
        <dbReference type="Proteomes" id="UP000054324"/>
    </source>
</evidence>